<name>A0ACB8TZR1_9APHY</name>
<organism evidence="1 2">
    <name type="scientific">Irpex rosettiformis</name>
    <dbReference type="NCBI Taxonomy" id="378272"/>
    <lineage>
        <taxon>Eukaryota</taxon>
        <taxon>Fungi</taxon>
        <taxon>Dikarya</taxon>
        <taxon>Basidiomycota</taxon>
        <taxon>Agaricomycotina</taxon>
        <taxon>Agaricomycetes</taxon>
        <taxon>Polyporales</taxon>
        <taxon>Irpicaceae</taxon>
        <taxon>Irpex</taxon>
    </lineage>
</organism>
<protein>
    <submittedName>
        <fullName evidence="1">Fungal hydrophobin-domain-containing protein</fullName>
    </submittedName>
</protein>
<sequence>MFGRVSPLAFFYALFAFSVLAVATPWGAPTTTPPTTTTVTVTAPGTTTTASAGNCNTGPIQCCQSTESSSSAAGNLLLGLLGIVLDGVDVLLGINCSPISVIGVGTGSTCNASPVCCQNNAVGGLISIGCIPITL</sequence>
<dbReference type="EMBL" id="MU274919">
    <property type="protein sequence ID" value="KAI0087235.1"/>
    <property type="molecule type" value="Genomic_DNA"/>
</dbReference>
<dbReference type="Proteomes" id="UP001055072">
    <property type="component" value="Unassembled WGS sequence"/>
</dbReference>
<evidence type="ECO:0000313" key="2">
    <source>
        <dbReference type="Proteomes" id="UP001055072"/>
    </source>
</evidence>
<reference evidence="1" key="1">
    <citation type="journal article" date="2021" name="Environ. Microbiol.">
        <title>Gene family expansions and transcriptome signatures uncover fungal adaptations to wood decay.</title>
        <authorList>
            <person name="Hage H."/>
            <person name="Miyauchi S."/>
            <person name="Viragh M."/>
            <person name="Drula E."/>
            <person name="Min B."/>
            <person name="Chaduli D."/>
            <person name="Navarro D."/>
            <person name="Favel A."/>
            <person name="Norest M."/>
            <person name="Lesage-Meessen L."/>
            <person name="Balint B."/>
            <person name="Merenyi Z."/>
            <person name="de Eugenio L."/>
            <person name="Morin E."/>
            <person name="Martinez A.T."/>
            <person name="Baldrian P."/>
            <person name="Stursova M."/>
            <person name="Martinez M.J."/>
            <person name="Novotny C."/>
            <person name="Magnuson J.K."/>
            <person name="Spatafora J.W."/>
            <person name="Maurice S."/>
            <person name="Pangilinan J."/>
            <person name="Andreopoulos W."/>
            <person name="LaButti K."/>
            <person name="Hundley H."/>
            <person name="Na H."/>
            <person name="Kuo A."/>
            <person name="Barry K."/>
            <person name="Lipzen A."/>
            <person name="Henrissat B."/>
            <person name="Riley R."/>
            <person name="Ahrendt S."/>
            <person name="Nagy L.G."/>
            <person name="Grigoriev I.V."/>
            <person name="Martin F."/>
            <person name="Rosso M.N."/>
        </authorList>
    </citation>
    <scope>NUCLEOTIDE SEQUENCE</scope>
    <source>
        <strain evidence="1">CBS 384.51</strain>
    </source>
</reference>
<comment type="caution">
    <text evidence="1">The sequence shown here is derived from an EMBL/GenBank/DDBJ whole genome shotgun (WGS) entry which is preliminary data.</text>
</comment>
<gene>
    <name evidence="1" type="ORF">BDY19DRAFT_893559</name>
</gene>
<accession>A0ACB8TZR1</accession>
<proteinExistence type="predicted"/>
<keyword evidence="2" id="KW-1185">Reference proteome</keyword>
<evidence type="ECO:0000313" key="1">
    <source>
        <dbReference type="EMBL" id="KAI0087235.1"/>
    </source>
</evidence>